<name>A0A6N4SRE0_CYTH3</name>
<evidence type="ECO:0000259" key="3">
    <source>
        <dbReference type="Pfam" id="PF14371"/>
    </source>
</evidence>
<accession>A0A6N4SRE0</accession>
<keyword evidence="2" id="KW-0732">Signal</keyword>
<evidence type="ECO:0000313" key="4">
    <source>
        <dbReference type="EMBL" id="ABG58920.1"/>
    </source>
</evidence>
<organism evidence="4 5">
    <name type="scientific">Cytophaga hutchinsonii (strain ATCC 33406 / DSM 1761 / CIP 103989 / NBRC 15051 / NCIMB 9469 / D465)</name>
    <dbReference type="NCBI Taxonomy" id="269798"/>
    <lineage>
        <taxon>Bacteria</taxon>
        <taxon>Pseudomonadati</taxon>
        <taxon>Bacteroidota</taxon>
        <taxon>Cytophagia</taxon>
        <taxon>Cytophagales</taxon>
        <taxon>Cytophagaceae</taxon>
        <taxon>Cytophaga</taxon>
    </lineage>
</organism>
<feature type="signal peptide" evidence="2">
    <location>
        <begin position="1"/>
        <end position="18"/>
    </location>
</feature>
<feature type="domain" description="DUF4412" evidence="3">
    <location>
        <begin position="134"/>
        <end position="279"/>
    </location>
</feature>
<feature type="coiled-coil region" evidence="1">
    <location>
        <begin position="47"/>
        <end position="74"/>
    </location>
</feature>
<gene>
    <name evidence="4" type="ordered locus">CHU_1651</name>
</gene>
<dbReference type="AlphaFoldDB" id="A0A6N4SRE0"/>
<dbReference type="EMBL" id="CP000383">
    <property type="protein sequence ID" value="ABG58920.1"/>
    <property type="molecule type" value="Genomic_DNA"/>
</dbReference>
<feature type="chain" id="PRO_5026688224" description="DUF4412 domain-containing protein" evidence="2">
    <location>
        <begin position="19"/>
        <end position="286"/>
    </location>
</feature>
<protein>
    <recommendedName>
        <fullName evidence="3">DUF4412 domain-containing protein</fullName>
    </recommendedName>
</protein>
<evidence type="ECO:0000313" key="5">
    <source>
        <dbReference type="Proteomes" id="UP000001822"/>
    </source>
</evidence>
<evidence type="ECO:0000256" key="1">
    <source>
        <dbReference type="SAM" id="Coils"/>
    </source>
</evidence>
<evidence type="ECO:0000256" key="2">
    <source>
        <dbReference type="SAM" id="SignalP"/>
    </source>
</evidence>
<reference evidence="4 5" key="1">
    <citation type="journal article" date="2007" name="Appl. Environ. Microbiol.">
        <title>Genome sequence of the cellulolytic gliding bacterium Cytophaga hutchinsonii.</title>
        <authorList>
            <person name="Xie G."/>
            <person name="Bruce D.C."/>
            <person name="Challacombe J.F."/>
            <person name="Chertkov O."/>
            <person name="Detter J.C."/>
            <person name="Gilna P."/>
            <person name="Han C.S."/>
            <person name="Lucas S."/>
            <person name="Misra M."/>
            <person name="Myers G.L."/>
            <person name="Richardson P."/>
            <person name="Tapia R."/>
            <person name="Thayer N."/>
            <person name="Thompson L.S."/>
            <person name="Brettin T.S."/>
            <person name="Henrissat B."/>
            <person name="Wilson D.B."/>
            <person name="McBride M.J."/>
        </authorList>
    </citation>
    <scope>NUCLEOTIDE SEQUENCE [LARGE SCALE GENOMIC DNA]</scope>
    <source>
        <strain evidence="5">ATCC 33406 / DSM 1761 / CIP 103989 / NBRC 15051 / NCIMB 9469 / D465</strain>
    </source>
</reference>
<dbReference type="InterPro" id="IPR025524">
    <property type="entry name" value="DUF4412"/>
</dbReference>
<sequence>MKYLGVSFLLIMNLVAHAQNTEPFEGVMKWAITVDIVDSKVADSYQTEIQSEDNSEVNQAIKELEQQLKDPEMQEMLLENPTIKNSMLKKLQQLKAAQTTNQENSTNSIFPSALSIFLKNNNSFTKIDGGSMVKLTGNMLYLNTNKNTYFIKDKTSTYSVINDTARLNTNDSLIALIATTDTTMILDCICIKYILTTKENNEIKTSYIWITNDLPSMNSAAFRSLGFMDGNLHHEAFKEMKGIPMRIEIFEKGLKMNMEVSEISMELVADTYFTIPSNYRESPFGF</sequence>
<dbReference type="KEGG" id="chu:CHU_1651"/>
<dbReference type="Pfam" id="PF14371">
    <property type="entry name" value="DUF4412"/>
    <property type="match status" value="1"/>
</dbReference>
<dbReference type="Proteomes" id="UP000001822">
    <property type="component" value="Chromosome"/>
</dbReference>
<keyword evidence="1" id="KW-0175">Coiled coil</keyword>
<proteinExistence type="predicted"/>
<keyword evidence="5" id="KW-1185">Reference proteome</keyword>